<dbReference type="SUPFAM" id="SSF53383">
    <property type="entry name" value="PLP-dependent transferases"/>
    <property type="match status" value="1"/>
</dbReference>
<reference evidence="11 13" key="1">
    <citation type="journal article" date="2019" name="Nat. Microbiol.">
        <title>Expanding anaerobic alkane metabolism in the domain of Archaea.</title>
        <authorList>
            <person name="Wang Y."/>
            <person name="Wegener G."/>
            <person name="Hou J."/>
            <person name="Wang F."/>
            <person name="Xiao X."/>
        </authorList>
    </citation>
    <scope>NUCLEOTIDE SEQUENCE [LARGE SCALE GENOMIC DNA]</scope>
    <source>
        <strain evidence="11">WYZ-LMO11</strain>
    </source>
</reference>
<dbReference type="InterPro" id="IPR015422">
    <property type="entry name" value="PyrdxlP-dep_Trfase_small"/>
</dbReference>
<evidence type="ECO:0000256" key="8">
    <source>
        <dbReference type="ARBA" id="ARBA00022946"/>
    </source>
</evidence>
<evidence type="ECO:0000256" key="2">
    <source>
        <dbReference type="ARBA" id="ARBA00008954"/>
    </source>
</evidence>
<evidence type="ECO:0000256" key="1">
    <source>
        <dbReference type="ARBA" id="ARBA00001933"/>
    </source>
</evidence>
<proteinExistence type="inferred from homology"/>
<comment type="subunit">
    <text evidence="3">Homotetramer.</text>
</comment>
<name>A0A520KEP0_9CREN</name>
<evidence type="ECO:0000256" key="9">
    <source>
        <dbReference type="RuleBase" id="RU003560"/>
    </source>
</evidence>
<comment type="cofactor">
    <cofactor evidence="1">
        <name>pyridoxal 5'-phosphate</name>
        <dbReference type="ChEBI" id="CHEBI:597326"/>
    </cofactor>
</comment>
<evidence type="ECO:0000256" key="6">
    <source>
        <dbReference type="ARBA" id="ARBA00022679"/>
    </source>
</evidence>
<dbReference type="AlphaFoldDB" id="A0A520KEP0"/>
<keyword evidence="8" id="KW-0809">Transit peptide</keyword>
<comment type="caution">
    <text evidence="10">The sequence shown here is derived from an EMBL/GenBank/DDBJ whole genome shotgun (WGS) entry which is preliminary data.</text>
</comment>
<dbReference type="Proteomes" id="UP000317265">
    <property type="component" value="Unassembled WGS sequence"/>
</dbReference>
<dbReference type="EC" id="2.6.1.44" evidence="4"/>
<keyword evidence="6 10" id="KW-0808">Transferase</keyword>
<dbReference type="GO" id="GO:0030170">
    <property type="term" value="F:pyridoxal phosphate binding"/>
    <property type="evidence" value="ECO:0007669"/>
    <property type="project" value="InterPro"/>
</dbReference>
<reference evidence="10 12" key="2">
    <citation type="journal article" date="2019" name="Nat. Microbiol.">
        <title>Wide diversity of methane and short-chain alkane metabolisms in uncultured archaea.</title>
        <authorList>
            <person name="Borrel G."/>
            <person name="Adam P.S."/>
            <person name="McKay L.J."/>
            <person name="Chen L.X."/>
            <person name="Sierra-Garcia I.N."/>
            <person name="Sieber C.M."/>
            <person name="Letourneur Q."/>
            <person name="Ghozlane A."/>
            <person name="Andersen G.L."/>
            <person name="Li W.J."/>
            <person name="Hallam S.J."/>
            <person name="Muyzer G."/>
            <person name="de Oliveira V.M."/>
            <person name="Inskeep W.P."/>
            <person name="Banfield J.F."/>
            <person name="Gribaldo S."/>
        </authorList>
    </citation>
    <scope>NUCLEOTIDE SEQUENCE [LARGE SCALE GENOMIC DNA]</scope>
    <source>
        <strain evidence="10">Verst-YHS</strain>
    </source>
</reference>
<dbReference type="EMBL" id="RXIH01000046">
    <property type="protein sequence ID" value="RZN55306.1"/>
    <property type="molecule type" value="Genomic_DNA"/>
</dbReference>
<comment type="similarity">
    <text evidence="2 9">Belongs to the class-III pyridoxal-phosphate-dependent aminotransferase family.</text>
</comment>
<evidence type="ECO:0000313" key="12">
    <source>
        <dbReference type="Proteomes" id="UP000316080"/>
    </source>
</evidence>
<dbReference type="InterPro" id="IPR005814">
    <property type="entry name" value="Aminotrans_3"/>
</dbReference>
<dbReference type="CDD" id="cd00610">
    <property type="entry name" value="OAT_like"/>
    <property type="match status" value="1"/>
</dbReference>
<accession>A0A520KEP0</accession>
<dbReference type="Gene3D" id="3.40.640.10">
    <property type="entry name" value="Type I PLP-dependent aspartate aminotransferase-like (Major domain)"/>
    <property type="match status" value="1"/>
</dbReference>
<sequence length="428" mass="48338">MNNKINKIIELSNKYLSRMYKRYYPFIPERAEGDIIYSIDGEAYIDLYGGIAISNIGWSNPRIIKAIEEQLHKFIHMPSIYYLEHTARLAEKLAMLSPGKALTKCFFLNSGSEANETAIAIAKRIRKVPYILALHRSFHGRTYYAVSVTGQSNWKVGIAPFAPVIFAPDPYCYRCPLGHKEYPDCGLACVKYIEDIIKCEVGESIAAFIAEPMMANGGIIIPPKDYFKEVKKIIEKYSIIFICDEVQTGNGRTGKLWGIENYDVIPDIMTTSKAIANGLPLSVTMYKEEFDSYLNPGEHFSTLGGNALACITAEIVLDELVGGIIKEAYEKGEYFKKRLEELKEKYEVVGDVRGAGLLIGIEFVKNKKTKEYGREEAMKFLNETWKRKILVGIGGIEGNIIRIEPPLTIKKENIDYAIEVFDEVLKNI</sequence>
<protein>
    <recommendedName>
        <fullName evidence="4">alanine--glyoxylate transaminase</fullName>
        <ecNumber evidence="4">2.6.1.44</ecNumber>
    </recommendedName>
</protein>
<dbReference type="InterPro" id="IPR015421">
    <property type="entry name" value="PyrdxlP-dep_Trfase_major"/>
</dbReference>
<gene>
    <name evidence="11" type="ORF">DSO09_03550</name>
    <name evidence="10" type="ORF">EF809_06170</name>
</gene>
<evidence type="ECO:0000256" key="3">
    <source>
        <dbReference type="ARBA" id="ARBA00011881"/>
    </source>
</evidence>
<dbReference type="GO" id="GO:0008453">
    <property type="term" value="F:alanine-glyoxylate transaminase activity"/>
    <property type="evidence" value="ECO:0007669"/>
    <property type="project" value="UniProtKB-EC"/>
</dbReference>
<evidence type="ECO:0000256" key="4">
    <source>
        <dbReference type="ARBA" id="ARBA00013049"/>
    </source>
</evidence>
<evidence type="ECO:0000256" key="5">
    <source>
        <dbReference type="ARBA" id="ARBA00022576"/>
    </source>
</evidence>
<dbReference type="Proteomes" id="UP000316080">
    <property type="component" value="Unassembled WGS sequence"/>
</dbReference>
<evidence type="ECO:0000256" key="7">
    <source>
        <dbReference type="ARBA" id="ARBA00022898"/>
    </source>
</evidence>
<dbReference type="Pfam" id="PF00202">
    <property type="entry name" value="Aminotran_3"/>
    <property type="match status" value="1"/>
</dbReference>
<evidence type="ECO:0000313" key="13">
    <source>
        <dbReference type="Proteomes" id="UP000317265"/>
    </source>
</evidence>
<dbReference type="PROSITE" id="PS00600">
    <property type="entry name" value="AA_TRANSFER_CLASS_3"/>
    <property type="match status" value="1"/>
</dbReference>
<dbReference type="InterPro" id="IPR015424">
    <property type="entry name" value="PyrdxlP-dep_Trfase"/>
</dbReference>
<dbReference type="EMBL" id="QNVI01000041">
    <property type="protein sequence ID" value="TDA38930.1"/>
    <property type="molecule type" value="Genomic_DNA"/>
</dbReference>
<dbReference type="PANTHER" id="PTHR45688:SF3">
    <property type="entry name" value="ALANINE--GLYOXYLATE AMINOTRANSFERASE 2, MITOCHONDRIAL"/>
    <property type="match status" value="1"/>
</dbReference>
<dbReference type="PANTHER" id="PTHR45688">
    <property type="match status" value="1"/>
</dbReference>
<keyword evidence="5 10" id="KW-0032">Aminotransferase</keyword>
<keyword evidence="7 9" id="KW-0663">Pyridoxal phosphate</keyword>
<dbReference type="Gene3D" id="3.90.1150.10">
    <property type="entry name" value="Aspartate Aminotransferase, domain 1"/>
    <property type="match status" value="1"/>
</dbReference>
<organism evidence="10 12">
    <name type="scientific">Thermoproteota archaeon</name>
    <dbReference type="NCBI Taxonomy" id="2056631"/>
    <lineage>
        <taxon>Archaea</taxon>
        <taxon>Thermoproteota</taxon>
    </lineage>
</organism>
<dbReference type="PIRSF" id="PIRSF000521">
    <property type="entry name" value="Transaminase_4ab_Lys_Orn"/>
    <property type="match status" value="1"/>
</dbReference>
<evidence type="ECO:0000313" key="10">
    <source>
        <dbReference type="EMBL" id="RZN55306.1"/>
    </source>
</evidence>
<evidence type="ECO:0000313" key="11">
    <source>
        <dbReference type="EMBL" id="TDA38930.1"/>
    </source>
</evidence>
<dbReference type="InterPro" id="IPR049704">
    <property type="entry name" value="Aminotrans_3_PPA_site"/>
</dbReference>